<feature type="region of interest" description="Disordered" evidence="1">
    <location>
        <begin position="1"/>
        <end position="41"/>
    </location>
</feature>
<dbReference type="Gramene" id="KZM97528">
    <property type="protein sequence ID" value="KZM97528"/>
    <property type="gene ID" value="DCAR_015110"/>
</dbReference>
<proteinExistence type="predicted"/>
<reference evidence="2" key="1">
    <citation type="journal article" date="2016" name="Nat. Genet.">
        <title>A high-quality carrot genome assembly provides new insights into carotenoid accumulation and asterid genome evolution.</title>
        <authorList>
            <person name="Iorizzo M."/>
            <person name="Ellison S."/>
            <person name="Senalik D."/>
            <person name="Zeng P."/>
            <person name="Satapoomin P."/>
            <person name="Huang J."/>
            <person name="Bowman M."/>
            <person name="Iovene M."/>
            <person name="Sanseverino W."/>
            <person name="Cavagnaro P."/>
            <person name="Yildiz M."/>
            <person name="Macko-Podgorni A."/>
            <person name="Moranska E."/>
            <person name="Grzebelus E."/>
            <person name="Grzebelus D."/>
            <person name="Ashrafi H."/>
            <person name="Zheng Z."/>
            <person name="Cheng S."/>
            <person name="Spooner D."/>
            <person name="Van Deynze A."/>
            <person name="Simon P."/>
        </authorList>
    </citation>
    <scope>NUCLEOTIDE SEQUENCE [LARGE SCALE GENOMIC DNA]</scope>
    <source>
        <tissue evidence="2">Leaf</tissue>
    </source>
</reference>
<protein>
    <submittedName>
        <fullName evidence="2">Uncharacterized protein</fullName>
    </submittedName>
</protein>
<dbReference type="EMBL" id="LNRQ01000004">
    <property type="protein sequence ID" value="KZM97528.1"/>
    <property type="molecule type" value="Genomic_DNA"/>
</dbReference>
<dbReference type="Proteomes" id="UP000077755">
    <property type="component" value="Chromosome 4"/>
</dbReference>
<accession>A0A165WN75</accession>
<feature type="compositionally biased region" description="Basic residues" evidence="1">
    <location>
        <begin position="132"/>
        <end position="142"/>
    </location>
</feature>
<feature type="region of interest" description="Disordered" evidence="1">
    <location>
        <begin position="95"/>
        <end position="161"/>
    </location>
</feature>
<reference evidence="3" key="2">
    <citation type="submission" date="2022-03" db="EMBL/GenBank/DDBJ databases">
        <title>Draft title - Genomic analysis of global carrot germplasm unveils the trajectory of domestication and the origin of high carotenoid orange carrot.</title>
        <authorList>
            <person name="Iorizzo M."/>
            <person name="Ellison S."/>
            <person name="Senalik D."/>
            <person name="Macko-Podgorni A."/>
            <person name="Grzebelus D."/>
            <person name="Bostan H."/>
            <person name="Rolling W."/>
            <person name="Curaba J."/>
            <person name="Simon P."/>
        </authorList>
    </citation>
    <scope>NUCLEOTIDE SEQUENCE</scope>
    <source>
        <tissue evidence="3">Leaf</tissue>
    </source>
</reference>
<evidence type="ECO:0000313" key="3">
    <source>
        <dbReference type="EMBL" id="WOG96364.1"/>
    </source>
</evidence>
<dbReference type="EMBL" id="CP093346">
    <property type="protein sequence ID" value="WOG96364.1"/>
    <property type="molecule type" value="Genomic_DNA"/>
</dbReference>
<organism evidence="2">
    <name type="scientific">Daucus carota subsp. sativus</name>
    <name type="common">Carrot</name>
    <dbReference type="NCBI Taxonomy" id="79200"/>
    <lineage>
        <taxon>Eukaryota</taxon>
        <taxon>Viridiplantae</taxon>
        <taxon>Streptophyta</taxon>
        <taxon>Embryophyta</taxon>
        <taxon>Tracheophyta</taxon>
        <taxon>Spermatophyta</taxon>
        <taxon>Magnoliopsida</taxon>
        <taxon>eudicotyledons</taxon>
        <taxon>Gunneridae</taxon>
        <taxon>Pentapetalae</taxon>
        <taxon>asterids</taxon>
        <taxon>campanulids</taxon>
        <taxon>Apiales</taxon>
        <taxon>Apiaceae</taxon>
        <taxon>Apioideae</taxon>
        <taxon>Scandiceae</taxon>
        <taxon>Daucinae</taxon>
        <taxon>Daucus</taxon>
        <taxon>Daucus sect. Daucus</taxon>
    </lineage>
</organism>
<dbReference type="AlphaFoldDB" id="A0A165WN75"/>
<sequence length="348" mass="36835">MGGFPFGFSPQPGVNLPANTHQPRPLGHPPYEELGTSEQIDESAGVEVDSVMVGNGPESTAGPIVASAAEDPAVAQINDGPLLVVSSVPDSVPHNNIGPSTVLGKRGRGRPPKLNGVPKKVWGRPAMYANKKGPRGRPRGRPKPVPTYTMSLRPRGRPRKDPVGAIVTVDQAHAGGNVSGGVMPAAKIHWEPHGNSLGRPTKDVQDAGSLTSEIYLMAYHGLKARIEHYRTRIKSAVSVIQPYLHESAVTALGALQDLEDLANMELLSVPINSQTAVNVQGAPGDDLNTPVNVKDVATENIQSLPLTGEDAQLTFQGRQTDAETAQVTFQSAAEPVQGQQQEPHPLQS</sequence>
<feature type="compositionally biased region" description="Low complexity" evidence="1">
    <location>
        <begin position="1"/>
        <end position="13"/>
    </location>
</feature>
<evidence type="ECO:0000313" key="2">
    <source>
        <dbReference type="EMBL" id="KZM97528.1"/>
    </source>
</evidence>
<evidence type="ECO:0000256" key="1">
    <source>
        <dbReference type="SAM" id="MobiDB-lite"/>
    </source>
</evidence>
<gene>
    <name evidence="2" type="ORF">DCAR_015110</name>
    <name evidence="3" type="ORF">DCAR_0415699</name>
</gene>
<name>A0A165WN75_DAUCS</name>
<dbReference type="STRING" id="79200.A0A165WN75"/>
<dbReference type="GO" id="GO:0003677">
    <property type="term" value="F:DNA binding"/>
    <property type="evidence" value="ECO:0007669"/>
    <property type="project" value="InterPro"/>
</dbReference>
<feature type="region of interest" description="Disordered" evidence="1">
    <location>
        <begin position="320"/>
        <end position="348"/>
    </location>
</feature>
<evidence type="ECO:0000313" key="4">
    <source>
        <dbReference type="Proteomes" id="UP000077755"/>
    </source>
</evidence>
<dbReference type="PRINTS" id="PR00929">
    <property type="entry name" value="ATHOOK"/>
</dbReference>
<dbReference type="InterPro" id="IPR017956">
    <property type="entry name" value="AT_hook_DNA-bd_motif"/>
</dbReference>
<keyword evidence="4" id="KW-1185">Reference proteome</keyword>